<organism evidence="1 2">
    <name type="scientific">Fistulina hepatica ATCC 64428</name>
    <dbReference type="NCBI Taxonomy" id="1128425"/>
    <lineage>
        <taxon>Eukaryota</taxon>
        <taxon>Fungi</taxon>
        <taxon>Dikarya</taxon>
        <taxon>Basidiomycota</taxon>
        <taxon>Agaricomycotina</taxon>
        <taxon>Agaricomycetes</taxon>
        <taxon>Agaricomycetidae</taxon>
        <taxon>Agaricales</taxon>
        <taxon>Fistulinaceae</taxon>
        <taxon>Fistulina</taxon>
    </lineage>
</organism>
<dbReference type="Proteomes" id="UP000054144">
    <property type="component" value="Unassembled WGS sequence"/>
</dbReference>
<protein>
    <submittedName>
        <fullName evidence="1">Uncharacterized protein</fullName>
    </submittedName>
</protein>
<evidence type="ECO:0000313" key="2">
    <source>
        <dbReference type="Proteomes" id="UP000054144"/>
    </source>
</evidence>
<gene>
    <name evidence="1" type="ORF">FISHEDRAFT_58873</name>
</gene>
<keyword evidence="2" id="KW-1185">Reference proteome</keyword>
<sequence length="250" mass="27956">MDTAIVSVIGVELTLVLYIPVRFETTQKVVPSSPYESLVANANSSSSLRAPSIMTRFSIDDRTESRIPLVVLLSQITYAGYTDTASGHQSTFNYPGESMYWMVTFIHTYRETRDFETIQKMSSGHTARHLFKFVACTQHGDEISLGDYAELVESGSFAYSYELHRGRQEFEEGSDSTSDLNVDAPIDGSSVRADAVEAKVDSGVRCRRRDVQSAYDHMVEKMGQMSEDVEKMSKLIDAALQAMLQKRSQN</sequence>
<reference evidence="1 2" key="1">
    <citation type="journal article" date="2015" name="Fungal Genet. Biol.">
        <title>Evolution of novel wood decay mechanisms in Agaricales revealed by the genome sequences of Fistulina hepatica and Cylindrobasidium torrendii.</title>
        <authorList>
            <person name="Floudas D."/>
            <person name="Held B.W."/>
            <person name="Riley R."/>
            <person name="Nagy L.G."/>
            <person name="Koehler G."/>
            <person name="Ransdell A.S."/>
            <person name="Younus H."/>
            <person name="Chow J."/>
            <person name="Chiniquy J."/>
            <person name="Lipzen A."/>
            <person name="Tritt A."/>
            <person name="Sun H."/>
            <person name="Haridas S."/>
            <person name="LaButti K."/>
            <person name="Ohm R.A."/>
            <person name="Kues U."/>
            <person name="Blanchette R.A."/>
            <person name="Grigoriev I.V."/>
            <person name="Minto R.E."/>
            <person name="Hibbett D.S."/>
        </authorList>
    </citation>
    <scope>NUCLEOTIDE SEQUENCE [LARGE SCALE GENOMIC DNA]</scope>
    <source>
        <strain evidence="1 2">ATCC 64428</strain>
    </source>
</reference>
<accession>A0A0D7AC67</accession>
<dbReference type="EMBL" id="KN881832">
    <property type="protein sequence ID" value="KIY48587.1"/>
    <property type="molecule type" value="Genomic_DNA"/>
</dbReference>
<evidence type="ECO:0000313" key="1">
    <source>
        <dbReference type="EMBL" id="KIY48587.1"/>
    </source>
</evidence>
<dbReference type="AlphaFoldDB" id="A0A0D7AC67"/>
<name>A0A0D7AC67_9AGAR</name>
<proteinExistence type="predicted"/>